<organism evidence="1 2">
    <name type="scientific">Rhizobium mongolense</name>
    <dbReference type="NCBI Taxonomy" id="57676"/>
    <lineage>
        <taxon>Bacteria</taxon>
        <taxon>Pseudomonadati</taxon>
        <taxon>Pseudomonadota</taxon>
        <taxon>Alphaproteobacteria</taxon>
        <taxon>Hyphomicrobiales</taxon>
        <taxon>Rhizobiaceae</taxon>
        <taxon>Rhizobium/Agrobacterium group</taxon>
        <taxon>Rhizobium</taxon>
    </lineage>
</organism>
<dbReference type="RefSeq" id="WP_183924553.1">
    <property type="nucleotide sequence ID" value="NZ_JACIGM010000003.1"/>
</dbReference>
<dbReference type="Proteomes" id="UP000533641">
    <property type="component" value="Unassembled WGS sequence"/>
</dbReference>
<dbReference type="EMBL" id="JACIGM010000003">
    <property type="protein sequence ID" value="MBB4274089.1"/>
    <property type="molecule type" value="Genomic_DNA"/>
</dbReference>
<accession>A0A7W6RKD3</accession>
<dbReference type="InterPro" id="IPR008868">
    <property type="entry name" value="TniB"/>
</dbReference>
<dbReference type="Gene3D" id="3.40.50.300">
    <property type="entry name" value="P-loop containing nucleotide triphosphate hydrolases"/>
    <property type="match status" value="1"/>
</dbReference>
<dbReference type="InterPro" id="IPR027417">
    <property type="entry name" value="P-loop_NTPase"/>
</dbReference>
<name>A0A7W6RKD3_9HYPH</name>
<dbReference type="SUPFAM" id="SSF52540">
    <property type="entry name" value="P-loop containing nucleoside triphosphate hydrolases"/>
    <property type="match status" value="1"/>
</dbReference>
<evidence type="ECO:0008006" key="3">
    <source>
        <dbReference type="Google" id="ProtNLM"/>
    </source>
</evidence>
<gene>
    <name evidence="1" type="ORF">GGE12_001844</name>
</gene>
<comment type="caution">
    <text evidence="1">The sequence shown here is derived from an EMBL/GenBank/DDBJ whole genome shotgun (WGS) entry which is preliminary data.</text>
</comment>
<dbReference type="AlphaFoldDB" id="A0A7W6RKD3"/>
<proteinExistence type="predicted"/>
<sequence>MVNDEIAKLIAAAADQGLDEKDRRIKSIMKRVKSAYFASPNDKKLDIPIKRMMRSISSFDPDTFAIAVHGETGSGKSTLFEQRLKDEVSFQPVPDGYGNYVYPVLYIKAPSKASMIDLGEELLDAMDYPTKRRKNEADLIRDVRNALRRRGTRVVVIDEFQHVLDAPKMKGPSHVADSIKNLLQNPKWPIFIVLMGLPEIKEVVLRDPKDQLLRRVDDFALQELSLSNDGKFLEKVLAELIEKRAGLQMPSDRVVDFLERLIYGAHYRLGMVLKIIYHAIEDTLEHDLTEVGMLSWEEGYRRLVNGNADAETNVFASDSWRSILRPVNRRGEFGLATIKAA</sequence>
<evidence type="ECO:0000313" key="2">
    <source>
        <dbReference type="Proteomes" id="UP000533641"/>
    </source>
</evidence>
<reference evidence="1 2" key="1">
    <citation type="submission" date="2020-08" db="EMBL/GenBank/DDBJ databases">
        <title>Genomic Encyclopedia of Type Strains, Phase IV (KMG-V): Genome sequencing to study the core and pangenomes of soil and plant-associated prokaryotes.</title>
        <authorList>
            <person name="Whitman W."/>
        </authorList>
    </citation>
    <scope>NUCLEOTIDE SEQUENCE [LARGE SCALE GENOMIC DNA]</scope>
    <source>
        <strain evidence="1 2">SEMIA 402</strain>
    </source>
</reference>
<evidence type="ECO:0000313" key="1">
    <source>
        <dbReference type="EMBL" id="MBB4274089.1"/>
    </source>
</evidence>
<protein>
    <recommendedName>
        <fullName evidence="3">TniB protein</fullName>
    </recommendedName>
</protein>
<dbReference type="Pfam" id="PF05621">
    <property type="entry name" value="TniB"/>
    <property type="match status" value="1"/>
</dbReference>